<organism evidence="8 9">
    <name type="scientific">Actinomadura macrotermitis</name>
    <dbReference type="NCBI Taxonomy" id="2585200"/>
    <lineage>
        <taxon>Bacteria</taxon>
        <taxon>Bacillati</taxon>
        <taxon>Actinomycetota</taxon>
        <taxon>Actinomycetes</taxon>
        <taxon>Streptosporangiales</taxon>
        <taxon>Thermomonosporaceae</taxon>
        <taxon>Actinomadura</taxon>
    </lineage>
</organism>
<evidence type="ECO:0000259" key="7">
    <source>
        <dbReference type="Pfam" id="PF08386"/>
    </source>
</evidence>
<keyword evidence="3 8" id="KW-0378">Hydrolase</keyword>
<dbReference type="AlphaFoldDB" id="A0A7K0BWJ6"/>
<accession>A0A7K0BWJ6</accession>
<dbReference type="RefSeq" id="WP_153533648.1">
    <property type="nucleotide sequence ID" value="NZ_WEGH01000002.1"/>
</dbReference>
<dbReference type="PANTHER" id="PTHR43248">
    <property type="entry name" value="2-SUCCINYL-6-HYDROXY-2,4-CYCLOHEXADIENE-1-CARBOXYLATE SYNTHASE"/>
    <property type="match status" value="1"/>
</dbReference>
<dbReference type="OrthoDB" id="3930934at2"/>
<evidence type="ECO:0000313" key="8">
    <source>
        <dbReference type="EMBL" id="MQY05553.1"/>
    </source>
</evidence>
<dbReference type="InterPro" id="IPR029058">
    <property type="entry name" value="AB_hydrolase_fold"/>
</dbReference>
<evidence type="ECO:0000256" key="5">
    <source>
        <dbReference type="SAM" id="SignalP"/>
    </source>
</evidence>
<dbReference type="Gene3D" id="3.40.50.1820">
    <property type="entry name" value="alpha/beta hydrolase"/>
    <property type="match status" value="1"/>
</dbReference>
<evidence type="ECO:0000259" key="6">
    <source>
        <dbReference type="Pfam" id="PF00561"/>
    </source>
</evidence>
<dbReference type="Pfam" id="PF00561">
    <property type="entry name" value="Abhydrolase_1"/>
    <property type="match status" value="1"/>
</dbReference>
<dbReference type="Pfam" id="PF08386">
    <property type="entry name" value="Abhydrolase_4"/>
    <property type="match status" value="1"/>
</dbReference>
<dbReference type="SUPFAM" id="SSF53474">
    <property type="entry name" value="alpha/beta-Hydrolases"/>
    <property type="match status" value="1"/>
</dbReference>
<evidence type="ECO:0000256" key="2">
    <source>
        <dbReference type="ARBA" id="ARBA00022729"/>
    </source>
</evidence>
<dbReference type="GO" id="GO:0004177">
    <property type="term" value="F:aminopeptidase activity"/>
    <property type="evidence" value="ECO:0007669"/>
    <property type="project" value="UniProtKB-KW"/>
</dbReference>
<evidence type="ECO:0000256" key="4">
    <source>
        <dbReference type="SAM" id="MobiDB-lite"/>
    </source>
</evidence>
<evidence type="ECO:0000256" key="1">
    <source>
        <dbReference type="ARBA" id="ARBA00010088"/>
    </source>
</evidence>
<dbReference type="InterPro" id="IPR013595">
    <property type="entry name" value="Pept_S33_TAP-like_C"/>
</dbReference>
<dbReference type="PANTHER" id="PTHR43248:SF29">
    <property type="entry name" value="TRIPEPTIDYL AMINOPEPTIDASE"/>
    <property type="match status" value="1"/>
</dbReference>
<dbReference type="InterPro" id="IPR000073">
    <property type="entry name" value="AB_hydrolase_1"/>
</dbReference>
<dbReference type="EMBL" id="WEGH01000002">
    <property type="protein sequence ID" value="MQY05553.1"/>
    <property type="molecule type" value="Genomic_DNA"/>
</dbReference>
<evidence type="ECO:0000256" key="3">
    <source>
        <dbReference type="ARBA" id="ARBA00022801"/>
    </source>
</evidence>
<gene>
    <name evidence="8" type="primary">tap_5</name>
    <name evidence="8" type="ORF">ACRB68_36300</name>
</gene>
<feature type="chain" id="PRO_5029714105" evidence="5">
    <location>
        <begin position="28"/>
        <end position="548"/>
    </location>
</feature>
<keyword evidence="8" id="KW-0031">Aminopeptidase</keyword>
<name>A0A7K0BWJ6_9ACTN</name>
<feature type="domain" description="Peptidase S33 tripeptidyl aminopeptidase-like C-terminal" evidence="7">
    <location>
        <begin position="425"/>
        <end position="515"/>
    </location>
</feature>
<dbReference type="Proteomes" id="UP000487268">
    <property type="component" value="Unassembled WGS sequence"/>
</dbReference>
<evidence type="ECO:0000313" key="9">
    <source>
        <dbReference type="Proteomes" id="UP000487268"/>
    </source>
</evidence>
<comment type="similarity">
    <text evidence="1">Belongs to the peptidase S33 family.</text>
</comment>
<dbReference type="EC" id="3.4.14.-" evidence="8"/>
<feature type="signal peptide" evidence="5">
    <location>
        <begin position="1"/>
        <end position="27"/>
    </location>
</feature>
<keyword evidence="8" id="KW-0645">Protease</keyword>
<reference evidence="8 9" key="1">
    <citation type="submission" date="2019-10" db="EMBL/GenBank/DDBJ databases">
        <title>Actinomadura rubteroloni sp. nov. and Actinomadura macrotermitis sp. nov., isolated from the gut of fungus growing-termite Macrotermes natalensis.</title>
        <authorList>
            <person name="Benndorf R."/>
            <person name="Martin K."/>
            <person name="Kuefner M."/>
            <person name="De Beer W."/>
            <person name="Kaster A.-K."/>
            <person name="Vollmers J."/>
            <person name="Poulsen M."/>
            <person name="Beemelmanns C."/>
        </authorList>
    </citation>
    <scope>NUCLEOTIDE SEQUENCE [LARGE SCALE GENOMIC DNA]</scope>
    <source>
        <strain evidence="8 9">RB68</strain>
    </source>
</reference>
<feature type="compositionally biased region" description="Polar residues" evidence="4">
    <location>
        <begin position="531"/>
        <end position="548"/>
    </location>
</feature>
<proteinExistence type="inferred from homology"/>
<keyword evidence="2 5" id="KW-0732">Signal</keyword>
<feature type="region of interest" description="Disordered" evidence="4">
    <location>
        <begin position="515"/>
        <end position="548"/>
    </location>
</feature>
<sequence>MRPIFTRSLAAASLAAAGAGLTGVADAAPPGPRAAAEASPSRVSWHTCPQYSDAVLDFLRIQPRDRPKFRALWARTQCGTIEVPQDYRRPHKKITIAFTRLPAADRAHRLGSLAMNPGGPGGSGYLLPAHLLLQNATDAKLNDRYDLIGFDPRGTGYSTLVDCPPVGDTGLSPLGARAGKAELRKHYDAVRAQRKKCSTTHSAFLSQLTTANVARDLDRIRQALHEKRMSYFGASWGTQLGAVYRSMFPKTIGRMWLDSVVSPRAHDLSYRFDAVARSTEQDFALFASWLAARNGTYHLGATPAQVRATVLKLRRDADADPWRFSDLPQALGGGFIAFAAAAADTGYDRAGQALKAMTAAARGGPVPQAVKDMLSGGPERPPTPPPGTPRFNATAGDAFLCNEDTSSRDFASFWKEYQAGLKRNPVTGDMTALRPTCAGWSLPVQRFELRRSSGSLQLSGHRHETVTPYPWVYQMQKAIGGNVLTVDDFAHGSLFLVEACAAHLVTYLDTGRPDNGTCPGIRPGTDLRTGSVGSSLPTTTPYSWTDRL</sequence>
<keyword evidence="9" id="KW-1185">Reference proteome</keyword>
<dbReference type="InterPro" id="IPR051601">
    <property type="entry name" value="Serine_prot/Carboxylest_S33"/>
</dbReference>
<feature type="domain" description="AB hydrolase-1" evidence="6">
    <location>
        <begin position="115"/>
        <end position="335"/>
    </location>
</feature>
<comment type="caution">
    <text evidence="8">The sequence shown here is derived from an EMBL/GenBank/DDBJ whole genome shotgun (WGS) entry which is preliminary data.</text>
</comment>
<protein>
    <submittedName>
        <fullName evidence="8">Tripeptidyl aminopeptidase</fullName>
        <ecNumber evidence="8">3.4.14.-</ecNumber>
    </submittedName>
</protein>